<accession>V2UJE7</accession>
<evidence type="ECO:0000313" key="2">
    <source>
        <dbReference type="Proteomes" id="UP000018415"/>
    </source>
</evidence>
<dbReference type="InterPro" id="IPR027417">
    <property type="entry name" value="P-loop_NTPase"/>
</dbReference>
<evidence type="ECO:0008006" key="3">
    <source>
        <dbReference type="Google" id="ProtNLM"/>
    </source>
</evidence>
<dbReference type="Proteomes" id="UP000018415">
    <property type="component" value="Unassembled WGS sequence"/>
</dbReference>
<gene>
    <name evidence="1" type="ORF">P253_01406</name>
</gene>
<evidence type="ECO:0000313" key="1">
    <source>
        <dbReference type="EMBL" id="ESK48755.1"/>
    </source>
</evidence>
<comment type="caution">
    <text evidence="1">The sequence shown here is derived from an EMBL/GenBank/DDBJ whole genome shotgun (WGS) entry which is preliminary data.</text>
</comment>
<dbReference type="SUPFAM" id="SSF52540">
    <property type="entry name" value="P-loop containing nucleoside triphosphate hydrolases"/>
    <property type="match status" value="1"/>
</dbReference>
<reference evidence="1 2" key="1">
    <citation type="submission" date="2013-10" db="EMBL/GenBank/DDBJ databases">
        <title>The Genome Sequence of Acinetobacter indicus CIP 110367.</title>
        <authorList>
            <consortium name="The Broad Institute Genomics Platform"/>
            <consortium name="The Broad Institute Genome Sequencing Center for Infectious Disease"/>
            <person name="Cerqueira G."/>
            <person name="Feldgarden M."/>
            <person name="Courvalin P."/>
            <person name="Grillot-Courvalin C."/>
            <person name="Clermont D."/>
            <person name="Rocha E."/>
            <person name="Yoon E.-J."/>
            <person name="Nemec A."/>
            <person name="Young S.K."/>
            <person name="Zeng Q."/>
            <person name="Gargeya S."/>
            <person name="Fitzgerald M."/>
            <person name="Abouelleil A."/>
            <person name="Alvarado L."/>
            <person name="Berlin A.M."/>
            <person name="Chapman S.B."/>
            <person name="Gainer-Dewar J."/>
            <person name="Goldberg J."/>
            <person name="Gnerre S."/>
            <person name="Griggs A."/>
            <person name="Gujja S."/>
            <person name="Hansen M."/>
            <person name="Howarth C."/>
            <person name="Imamovic A."/>
            <person name="Ireland A."/>
            <person name="Larimer J."/>
            <person name="McCowan C."/>
            <person name="Murphy C."/>
            <person name="Pearson M."/>
            <person name="Poon T.W."/>
            <person name="Priest M."/>
            <person name="Roberts A."/>
            <person name="Saif S."/>
            <person name="Shea T."/>
            <person name="Sykes S."/>
            <person name="Wortman J."/>
            <person name="Nusbaum C."/>
            <person name="Birren B."/>
        </authorList>
    </citation>
    <scope>NUCLEOTIDE SEQUENCE [LARGE SCALE GENOMIC DNA]</scope>
    <source>
        <strain evidence="1 2">CIP 110367</strain>
    </source>
</reference>
<sequence>MEDFSEVNFLVGVNGSGKSRLLNTIGQRYVKRNKNVIAISNTVFDKFNSRGYKKLSARGGKEFLKKTIVNSFLNGDNNIYNILEYLGYEKEVTTLISFYSDFEGDFLSYFLRRIDKYNKAE</sequence>
<organism evidence="1 2">
    <name type="scientific">Acinetobacter indicus CIP 110367</name>
    <dbReference type="NCBI Taxonomy" id="1341679"/>
    <lineage>
        <taxon>Bacteria</taxon>
        <taxon>Pseudomonadati</taxon>
        <taxon>Pseudomonadota</taxon>
        <taxon>Gammaproteobacteria</taxon>
        <taxon>Moraxellales</taxon>
        <taxon>Moraxellaceae</taxon>
        <taxon>Acinetobacter</taxon>
    </lineage>
</organism>
<protein>
    <recommendedName>
        <fullName evidence="3">ABC transporter domain-containing protein</fullName>
    </recommendedName>
</protein>
<dbReference type="HOGENOM" id="CLU_2033051_0_0_6"/>
<proteinExistence type="predicted"/>
<dbReference type="RefSeq" id="WP_016659304.1">
    <property type="nucleotide sequence ID" value="NZ_KI530754.1"/>
</dbReference>
<keyword evidence="2" id="KW-1185">Reference proteome</keyword>
<dbReference type="EMBL" id="AYET01000002">
    <property type="protein sequence ID" value="ESK48755.1"/>
    <property type="molecule type" value="Genomic_DNA"/>
</dbReference>
<dbReference type="AlphaFoldDB" id="V2UJE7"/>
<dbReference type="OrthoDB" id="9760776at2"/>
<name>V2UJE7_9GAMM</name>